<evidence type="ECO:0000313" key="3">
    <source>
        <dbReference type="EnsemblPlants" id="KRH12056"/>
    </source>
</evidence>
<evidence type="ECO:0000313" key="4">
    <source>
        <dbReference type="Proteomes" id="UP000008827"/>
    </source>
</evidence>
<protein>
    <recommendedName>
        <fullName evidence="5">Secreted protein</fullName>
    </recommendedName>
</protein>
<reference evidence="2 3" key="1">
    <citation type="journal article" date="2010" name="Nature">
        <title>Genome sequence of the palaeopolyploid soybean.</title>
        <authorList>
            <person name="Schmutz J."/>
            <person name="Cannon S.B."/>
            <person name="Schlueter J."/>
            <person name="Ma J."/>
            <person name="Mitros T."/>
            <person name="Nelson W."/>
            <person name="Hyten D.L."/>
            <person name="Song Q."/>
            <person name="Thelen J.J."/>
            <person name="Cheng J."/>
            <person name="Xu D."/>
            <person name="Hellsten U."/>
            <person name="May G.D."/>
            <person name="Yu Y."/>
            <person name="Sakurai T."/>
            <person name="Umezawa T."/>
            <person name="Bhattacharyya M.K."/>
            <person name="Sandhu D."/>
            <person name="Valliyodan B."/>
            <person name="Lindquist E."/>
            <person name="Peto M."/>
            <person name="Grant D."/>
            <person name="Shu S."/>
            <person name="Goodstein D."/>
            <person name="Barry K."/>
            <person name="Futrell-Griggs M."/>
            <person name="Abernathy B."/>
            <person name="Du J."/>
            <person name="Tian Z."/>
            <person name="Zhu L."/>
            <person name="Gill N."/>
            <person name="Joshi T."/>
            <person name="Libault M."/>
            <person name="Sethuraman A."/>
            <person name="Zhang X.-C."/>
            <person name="Shinozaki K."/>
            <person name="Nguyen H.T."/>
            <person name="Wing R.A."/>
            <person name="Cregan P."/>
            <person name="Specht J."/>
            <person name="Grimwood J."/>
            <person name="Rokhsar D."/>
            <person name="Stacey G."/>
            <person name="Shoemaker R.C."/>
            <person name="Jackson S.A."/>
        </authorList>
    </citation>
    <scope>NUCLEOTIDE SEQUENCE [LARGE SCALE GENOMIC DNA]</scope>
    <source>
        <strain evidence="3">cv. Williams 82</strain>
        <tissue evidence="2">Callus</tissue>
    </source>
</reference>
<feature type="signal peptide" evidence="1">
    <location>
        <begin position="1"/>
        <end position="19"/>
    </location>
</feature>
<proteinExistence type="predicted"/>
<evidence type="ECO:0000256" key="1">
    <source>
        <dbReference type="SAM" id="SignalP"/>
    </source>
</evidence>
<gene>
    <name evidence="2" type="ORF">GLYMA_15G148400</name>
</gene>
<dbReference type="Gramene" id="KRH12056">
    <property type="protein sequence ID" value="KRH12056"/>
    <property type="gene ID" value="GLYMA_15G148400"/>
</dbReference>
<evidence type="ECO:0008006" key="5">
    <source>
        <dbReference type="Google" id="ProtNLM"/>
    </source>
</evidence>
<dbReference type="Proteomes" id="UP000008827">
    <property type="component" value="Chromosome 15"/>
</dbReference>
<dbReference type="InParanoid" id="A0A0R0G9M2"/>
<dbReference type="EMBL" id="CM000848">
    <property type="protein sequence ID" value="KRH12056.1"/>
    <property type="molecule type" value="Genomic_DNA"/>
</dbReference>
<name>A0A0R0G9M2_SOYBN</name>
<evidence type="ECO:0000313" key="2">
    <source>
        <dbReference type="EMBL" id="KRH12056.1"/>
    </source>
</evidence>
<keyword evidence="1" id="KW-0732">Signal</keyword>
<sequence>MLNLLLLLLFSFPFHFFLPHFRCILQPLSVERDIKISFFETHVYLACSSRRIDLYGRDQSSFSNNISY</sequence>
<keyword evidence="4" id="KW-1185">Reference proteome</keyword>
<accession>A0A0R0G9M2</accession>
<reference evidence="3" key="2">
    <citation type="submission" date="2018-02" db="UniProtKB">
        <authorList>
            <consortium name="EnsemblPlants"/>
        </authorList>
    </citation>
    <scope>IDENTIFICATION</scope>
    <source>
        <strain evidence="3">Williams 82</strain>
    </source>
</reference>
<dbReference type="AlphaFoldDB" id="A0A0R0G9M2"/>
<reference evidence="2" key="3">
    <citation type="submission" date="2018-07" db="EMBL/GenBank/DDBJ databases">
        <title>WGS assembly of Glycine max.</title>
        <authorList>
            <person name="Schmutz J."/>
            <person name="Cannon S."/>
            <person name="Schlueter J."/>
            <person name="Ma J."/>
            <person name="Mitros T."/>
            <person name="Nelson W."/>
            <person name="Hyten D."/>
            <person name="Song Q."/>
            <person name="Thelen J."/>
            <person name="Cheng J."/>
            <person name="Xu D."/>
            <person name="Hellsten U."/>
            <person name="May G."/>
            <person name="Yu Y."/>
            <person name="Sakurai T."/>
            <person name="Umezawa T."/>
            <person name="Bhattacharyya M."/>
            <person name="Sandhu D."/>
            <person name="Valliyodan B."/>
            <person name="Lindquist E."/>
            <person name="Peto M."/>
            <person name="Grant D."/>
            <person name="Shu S."/>
            <person name="Goodstein D."/>
            <person name="Barry K."/>
            <person name="Futrell-Griggs M."/>
            <person name="Abernathy B."/>
            <person name="Du J."/>
            <person name="Tian Z."/>
            <person name="Zhu L."/>
            <person name="Gill N."/>
            <person name="Joshi T."/>
            <person name="Libault M."/>
            <person name="Sethuraman A."/>
            <person name="Zhang X."/>
            <person name="Shinozaki K."/>
            <person name="Nguyen H."/>
            <person name="Wing R."/>
            <person name="Cregan P."/>
            <person name="Specht J."/>
            <person name="Grimwood J."/>
            <person name="Rokhsar D."/>
            <person name="Stacey G."/>
            <person name="Shoemaker R."/>
            <person name="Jackson S."/>
        </authorList>
    </citation>
    <scope>NUCLEOTIDE SEQUENCE</scope>
    <source>
        <tissue evidence="2">Callus</tissue>
    </source>
</reference>
<dbReference type="EnsemblPlants" id="KRH12056">
    <property type="protein sequence ID" value="KRH12056"/>
    <property type="gene ID" value="GLYMA_15G148400"/>
</dbReference>
<feature type="chain" id="PRO_5014521270" description="Secreted protein" evidence="1">
    <location>
        <begin position="20"/>
        <end position="68"/>
    </location>
</feature>
<organism evidence="2">
    <name type="scientific">Glycine max</name>
    <name type="common">Soybean</name>
    <name type="synonym">Glycine hispida</name>
    <dbReference type="NCBI Taxonomy" id="3847"/>
    <lineage>
        <taxon>Eukaryota</taxon>
        <taxon>Viridiplantae</taxon>
        <taxon>Streptophyta</taxon>
        <taxon>Embryophyta</taxon>
        <taxon>Tracheophyta</taxon>
        <taxon>Spermatophyta</taxon>
        <taxon>Magnoliopsida</taxon>
        <taxon>eudicotyledons</taxon>
        <taxon>Gunneridae</taxon>
        <taxon>Pentapetalae</taxon>
        <taxon>rosids</taxon>
        <taxon>fabids</taxon>
        <taxon>Fabales</taxon>
        <taxon>Fabaceae</taxon>
        <taxon>Papilionoideae</taxon>
        <taxon>50 kb inversion clade</taxon>
        <taxon>NPAAA clade</taxon>
        <taxon>indigoferoid/millettioid clade</taxon>
        <taxon>Phaseoleae</taxon>
        <taxon>Glycine</taxon>
        <taxon>Glycine subgen. Soja</taxon>
    </lineage>
</organism>